<gene>
    <name evidence="12" type="ORF">FME351_LOCUS30139</name>
</gene>
<comment type="subcellular location">
    <subcellularLocation>
        <location evidence="1">Nucleus</location>
    </subcellularLocation>
</comment>
<feature type="domain" description="BED-type" evidence="11">
    <location>
        <begin position="154"/>
        <end position="203"/>
    </location>
</feature>
<evidence type="ECO:0000256" key="2">
    <source>
        <dbReference type="ARBA" id="ARBA00022723"/>
    </source>
</evidence>
<keyword evidence="6" id="KW-0238">DNA-binding</keyword>
<evidence type="ECO:0000256" key="4">
    <source>
        <dbReference type="ARBA" id="ARBA00022833"/>
    </source>
</evidence>
<evidence type="ECO:0000256" key="1">
    <source>
        <dbReference type="ARBA" id="ARBA00004123"/>
    </source>
</evidence>
<feature type="compositionally biased region" description="Basic and acidic residues" evidence="10">
    <location>
        <begin position="503"/>
        <end position="520"/>
    </location>
</feature>
<keyword evidence="8" id="KW-0539">Nucleus</keyword>
<evidence type="ECO:0000313" key="12">
    <source>
        <dbReference type="EMBL" id="CAF3738842.1"/>
    </source>
</evidence>
<dbReference type="InterPro" id="IPR003656">
    <property type="entry name" value="Znf_BED"/>
</dbReference>
<feature type="compositionally biased region" description="Polar residues" evidence="10">
    <location>
        <begin position="101"/>
        <end position="111"/>
    </location>
</feature>
<dbReference type="InterPro" id="IPR052035">
    <property type="entry name" value="ZnF_BED_domain_contain"/>
</dbReference>
<evidence type="ECO:0000313" key="13">
    <source>
        <dbReference type="Proteomes" id="UP000663869"/>
    </source>
</evidence>
<evidence type="ECO:0000256" key="9">
    <source>
        <dbReference type="PROSITE-ProRule" id="PRU00027"/>
    </source>
</evidence>
<protein>
    <recommendedName>
        <fullName evidence="11">BED-type domain-containing protein</fullName>
    </recommendedName>
</protein>
<evidence type="ECO:0000256" key="7">
    <source>
        <dbReference type="ARBA" id="ARBA00023163"/>
    </source>
</evidence>
<dbReference type="GO" id="GO:0008270">
    <property type="term" value="F:zinc ion binding"/>
    <property type="evidence" value="ECO:0007669"/>
    <property type="project" value="UniProtKB-KW"/>
</dbReference>
<feature type="compositionally biased region" description="Low complexity" evidence="10">
    <location>
        <begin position="528"/>
        <end position="539"/>
    </location>
</feature>
<dbReference type="Pfam" id="PF05699">
    <property type="entry name" value="Dimer_Tnp_hAT"/>
    <property type="match status" value="1"/>
</dbReference>
<dbReference type="EMBL" id="CAJNYU010004277">
    <property type="protein sequence ID" value="CAF3738842.1"/>
    <property type="molecule type" value="Genomic_DNA"/>
</dbReference>
<keyword evidence="4" id="KW-0862">Zinc</keyword>
<feature type="compositionally biased region" description="Low complexity" evidence="10">
    <location>
        <begin position="804"/>
        <end position="817"/>
    </location>
</feature>
<dbReference type="GO" id="GO:0003677">
    <property type="term" value="F:DNA binding"/>
    <property type="evidence" value="ECO:0007669"/>
    <property type="project" value="UniProtKB-KW"/>
</dbReference>
<dbReference type="AlphaFoldDB" id="A0A818XGD4"/>
<evidence type="ECO:0000256" key="3">
    <source>
        <dbReference type="ARBA" id="ARBA00022771"/>
    </source>
</evidence>
<evidence type="ECO:0000259" key="11">
    <source>
        <dbReference type="PROSITE" id="PS50808"/>
    </source>
</evidence>
<dbReference type="Proteomes" id="UP000663869">
    <property type="component" value="Unassembled WGS sequence"/>
</dbReference>
<feature type="compositionally biased region" description="Low complexity" evidence="10">
    <location>
        <begin position="428"/>
        <end position="469"/>
    </location>
</feature>
<feature type="region of interest" description="Disordered" evidence="10">
    <location>
        <begin position="130"/>
        <end position="153"/>
    </location>
</feature>
<dbReference type="GO" id="GO:0005634">
    <property type="term" value="C:nucleus"/>
    <property type="evidence" value="ECO:0007669"/>
    <property type="project" value="UniProtKB-SubCell"/>
</dbReference>
<dbReference type="GO" id="GO:0046983">
    <property type="term" value="F:protein dimerization activity"/>
    <property type="evidence" value="ECO:0007669"/>
    <property type="project" value="InterPro"/>
</dbReference>
<dbReference type="InterPro" id="IPR008906">
    <property type="entry name" value="HATC_C_dom"/>
</dbReference>
<evidence type="ECO:0000256" key="6">
    <source>
        <dbReference type="ARBA" id="ARBA00023125"/>
    </source>
</evidence>
<name>A0A818XGD4_9BILA</name>
<dbReference type="SUPFAM" id="SSF53098">
    <property type="entry name" value="Ribonuclease H-like"/>
    <property type="match status" value="1"/>
</dbReference>
<comment type="caution">
    <text evidence="12">The sequence shown here is derived from an EMBL/GenBank/DDBJ whole genome shotgun (WGS) entry which is preliminary data.</text>
</comment>
<feature type="compositionally biased region" description="Low complexity" evidence="10">
    <location>
        <begin position="69"/>
        <end position="83"/>
    </location>
</feature>
<evidence type="ECO:0000256" key="10">
    <source>
        <dbReference type="SAM" id="MobiDB-lite"/>
    </source>
</evidence>
<dbReference type="PROSITE" id="PS50808">
    <property type="entry name" value="ZF_BED"/>
    <property type="match status" value="1"/>
</dbReference>
<dbReference type="SUPFAM" id="SSF140996">
    <property type="entry name" value="Hermes dimerisation domain"/>
    <property type="match status" value="1"/>
</dbReference>
<feature type="region of interest" description="Disordered" evidence="10">
    <location>
        <begin position="428"/>
        <end position="470"/>
    </location>
</feature>
<proteinExistence type="predicted"/>
<organism evidence="12 13">
    <name type="scientific">Rotaria socialis</name>
    <dbReference type="NCBI Taxonomy" id="392032"/>
    <lineage>
        <taxon>Eukaryota</taxon>
        <taxon>Metazoa</taxon>
        <taxon>Spiralia</taxon>
        <taxon>Gnathifera</taxon>
        <taxon>Rotifera</taxon>
        <taxon>Eurotatoria</taxon>
        <taxon>Bdelloidea</taxon>
        <taxon>Philodinida</taxon>
        <taxon>Philodinidae</taxon>
        <taxon>Rotaria</taxon>
    </lineage>
</organism>
<feature type="compositionally biased region" description="Polar residues" evidence="10">
    <location>
        <begin position="7"/>
        <end position="39"/>
    </location>
</feature>
<evidence type="ECO:0000256" key="5">
    <source>
        <dbReference type="ARBA" id="ARBA00023015"/>
    </source>
</evidence>
<accession>A0A818XGD4</accession>
<feature type="region of interest" description="Disordered" evidence="10">
    <location>
        <begin position="1"/>
        <end position="111"/>
    </location>
</feature>
<keyword evidence="2" id="KW-0479">Metal-binding</keyword>
<dbReference type="PANTHER" id="PTHR46481:SF10">
    <property type="entry name" value="ZINC FINGER BED DOMAIN-CONTAINING PROTEIN 39"/>
    <property type="match status" value="1"/>
</dbReference>
<feature type="region of interest" description="Disordered" evidence="10">
    <location>
        <begin position="804"/>
        <end position="825"/>
    </location>
</feature>
<feature type="compositionally biased region" description="Basic residues" evidence="10">
    <location>
        <begin position="54"/>
        <end position="68"/>
    </location>
</feature>
<dbReference type="PANTHER" id="PTHR46481">
    <property type="entry name" value="ZINC FINGER BED DOMAIN-CONTAINING PROTEIN 4"/>
    <property type="match status" value="1"/>
</dbReference>
<keyword evidence="7" id="KW-0804">Transcription</keyword>
<evidence type="ECO:0000256" key="8">
    <source>
        <dbReference type="ARBA" id="ARBA00023242"/>
    </source>
</evidence>
<keyword evidence="3 9" id="KW-0863">Zinc-finger</keyword>
<feature type="region of interest" description="Disordered" evidence="10">
    <location>
        <begin position="498"/>
        <end position="551"/>
    </location>
</feature>
<dbReference type="InterPro" id="IPR012337">
    <property type="entry name" value="RNaseH-like_sf"/>
</dbReference>
<reference evidence="12" key="1">
    <citation type="submission" date="2021-02" db="EMBL/GenBank/DDBJ databases">
        <authorList>
            <person name="Nowell W R."/>
        </authorList>
    </citation>
    <scope>NUCLEOTIDE SEQUENCE</scope>
</reference>
<sequence>MEDQELPSESTSRPIFRQNLNKTISSANTHIGNSSSSKVPNKIVKLTSTTAKRNNPKTKRQFGSRQKRTYTQSTPKSKTPTTTFDNYSSTDDDMIGDHGSTPVQKSRSNNSSTCQININVEENLIHLDDPLASDETDNNEPNPPSNVVPKTTTKTKQDVWEYFTKQYNGEVKCNLCPNSSKAFPKSNQLSDTNLRSHLGRAHKFTDFLYPSQRPTKQLPEEETLSVSGQNKKALDTAAIQAIIEDSHAFNIFRKSGMQKFLSLATPGYRGPNRKTVVKRLKSMYKERRSTIRNNLSSISDISLSVDIWKSIRQDHFLCLSAHYYDDHYEANSHVISFRRFLGTHYSDRIEQFISHEIEKLNIEAKIRSITTDNGADIRLAAQNQLKFGTRISCLIHVLNLVVQNGMWLFKIPKRQTLTLSSSANTTSSTITITKSNRTSSKTNTIKSNTASSSSNNIKSNSALSASSTSKYNTTATALPDSFTEDDDDDFTINDDQVLDEVSDDNKSDNMSEGSDIDKSSDNTSITTSSLSDNESNWSSPENNTDNDELNEPLSSTITEEEEFLSRSFAEPSILLIKVNVILKRVRRLVAMIRNTSGLNRYVIKEIKLLLENINRQREAQNKKKINFKHFTLDMKIRWNSSFIMISRFVLFSPIITSLTHNPSKEINLKPHQYRKLKKLSFTSLDWSILTALENVLEPFNHSTKIFSSRRRPTLSINQSFIHALRNFLTLADDAPLTIENLLKKQLLLNLNFYFDKHVSDEQCKAMLISSFLDPTTYPFLSCNDKKEAETIICNEAKQHYKKLNSQSLTSSNQSSITKPSNKEQQSSQATILQNFFLTCGIKLQATSTAFKPSTIKEEIAQYVATVNLYQTFSQYWYANKDRLPILSSFVRQYNIMCATSIDCESSFSIAGFIHRKNRSSLAPSTLRYSMILREQVKNEQT</sequence>
<keyword evidence="5" id="KW-0805">Transcription regulation</keyword>